<name>A0A9X4KQZ5_9BACL</name>
<sequence>MNGFPATNNGFIPFAVGMDDELRDITGLLARSHGMDIRSTLDYLKNKYGDYRTPYGVKIVYLMIVLRIADYLHITSDRAPYGALQLRTISSPFSVKEWNLHNSIKHTHRNHDDPETFFCTSKS</sequence>
<proteinExistence type="predicted"/>
<feature type="domain" description="HD-CE" evidence="1">
    <location>
        <begin position="19"/>
        <end position="115"/>
    </location>
</feature>
<dbReference type="Proteomes" id="UP001153404">
    <property type="component" value="Unassembled WGS sequence"/>
</dbReference>
<reference evidence="2" key="1">
    <citation type="submission" date="2022-10" db="EMBL/GenBank/DDBJ databases">
        <title>Comparative genomic analysis of Cohnella hashimotonis sp. nov., isolated from the International Space Station.</title>
        <authorList>
            <person name="Simpson A."/>
            <person name="Venkateswaran K."/>
        </authorList>
    </citation>
    <scope>NUCLEOTIDE SEQUENCE</scope>
    <source>
        <strain evidence="2">DSM 28161</strain>
    </source>
</reference>
<organism evidence="2 3">
    <name type="scientific">Cohnella rhizosphaerae</name>
    <dbReference type="NCBI Taxonomy" id="1457232"/>
    <lineage>
        <taxon>Bacteria</taxon>
        <taxon>Bacillati</taxon>
        <taxon>Bacillota</taxon>
        <taxon>Bacilli</taxon>
        <taxon>Bacillales</taxon>
        <taxon>Paenibacillaceae</taxon>
        <taxon>Cohnella</taxon>
    </lineage>
</organism>
<dbReference type="Pfam" id="PF24391">
    <property type="entry name" value="HD-CE"/>
    <property type="match status" value="1"/>
</dbReference>
<dbReference type="InterPro" id="IPR056471">
    <property type="entry name" value="HD-CE"/>
</dbReference>
<comment type="caution">
    <text evidence="2">The sequence shown here is derived from an EMBL/GenBank/DDBJ whole genome shotgun (WGS) entry which is preliminary data.</text>
</comment>
<dbReference type="EMBL" id="JAPDIA010000003">
    <property type="protein sequence ID" value="MDG0809210.1"/>
    <property type="molecule type" value="Genomic_DNA"/>
</dbReference>
<protein>
    <recommendedName>
        <fullName evidence="1">HD-CE domain-containing protein</fullName>
    </recommendedName>
</protein>
<gene>
    <name evidence="2" type="ORF">OMP40_07340</name>
</gene>
<accession>A0A9X4KQZ5</accession>
<dbReference type="RefSeq" id="WP_277530375.1">
    <property type="nucleotide sequence ID" value="NZ_JAPDIA010000003.1"/>
</dbReference>
<evidence type="ECO:0000313" key="3">
    <source>
        <dbReference type="Proteomes" id="UP001153404"/>
    </source>
</evidence>
<dbReference type="AlphaFoldDB" id="A0A9X4KQZ5"/>
<keyword evidence="3" id="KW-1185">Reference proteome</keyword>
<evidence type="ECO:0000259" key="1">
    <source>
        <dbReference type="Pfam" id="PF24391"/>
    </source>
</evidence>
<evidence type="ECO:0000313" key="2">
    <source>
        <dbReference type="EMBL" id="MDG0809210.1"/>
    </source>
</evidence>